<dbReference type="PANTHER" id="PTHR33258:SF1">
    <property type="entry name" value="TRANSPOSASE INSL FOR INSERTION SEQUENCE ELEMENT IS186A-RELATED"/>
    <property type="match status" value="1"/>
</dbReference>
<dbReference type="InterPro" id="IPR002559">
    <property type="entry name" value="Transposase_11"/>
</dbReference>
<reference evidence="2" key="1">
    <citation type="submission" date="2021-03" db="EMBL/GenBank/DDBJ databases">
        <title>Fibrella sp. HMF5335 genome sequencing and assembly.</title>
        <authorList>
            <person name="Kang H."/>
            <person name="Kim H."/>
            <person name="Bae S."/>
            <person name="Joh K."/>
        </authorList>
    </citation>
    <scope>NUCLEOTIDE SEQUENCE</scope>
    <source>
        <strain evidence="2">HMF5335</strain>
    </source>
</reference>
<comment type="caution">
    <text evidence="2">The sequence shown here is derived from an EMBL/GenBank/DDBJ whole genome shotgun (WGS) entry which is preliminary data.</text>
</comment>
<name>A0A939GGR2_9BACT</name>
<feature type="domain" description="Transposase IS4-like" evidence="1">
    <location>
        <begin position="15"/>
        <end position="225"/>
    </location>
</feature>
<dbReference type="EMBL" id="JAFMYV010000003">
    <property type="protein sequence ID" value="MBO0936471.1"/>
    <property type="molecule type" value="Genomic_DNA"/>
</dbReference>
<dbReference type="Proteomes" id="UP000664034">
    <property type="component" value="Unassembled WGS sequence"/>
</dbReference>
<dbReference type="InterPro" id="IPR012337">
    <property type="entry name" value="RNaseH-like_sf"/>
</dbReference>
<dbReference type="Gene3D" id="3.90.350.10">
    <property type="entry name" value="Transposase Inhibitor Protein From Tn5, Chain A, domain 1"/>
    <property type="match status" value="1"/>
</dbReference>
<evidence type="ECO:0000313" key="2">
    <source>
        <dbReference type="EMBL" id="MBO0936471.1"/>
    </source>
</evidence>
<sequence>MQCTFAMLSGRVRYLVLDATTWQVGQKNVQLLVLSFLYQEVAIPIFWQDLNKKGHSSEKGRRAFIEKAAQLFNLKGEILLADREYTGQRWFTFLHHQGIDFVIRLQRECYKHNTVTSYRGLERKALRRKRAVWTWLNWPDCRLKLVMCRNRELGHDPRKKDEPVFYWLTSLDNVHTAAELYRKRWRIEQCFKALKSNGFNLEAMNFQKTSKIELLMAVVVFVYVLSIHEGVNHKKQITPKRYAD</sequence>
<dbReference type="GO" id="GO:0003677">
    <property type="term" value="F:DNA binding"/>
    <property type="evidence" value="ECO:0007669"/>
    <property type="project" value="InterPro"/>
</dbReference>
<evidence type="ECO:0000313" key="3">
    <source>
        <dbReference type="Proteomes" id="UP000664034"/>
    </source>
</evidence>
<accession>A0A939GGR2</accession>
<dbReference type="AlphaFoldDB" id="A0A939GGR2"/>
<dbReference type="GO" id="GO:0004803">
    <property type="term" value="F:transposase activity"/>
    <property type="evidence" value="ECO:0007669"/>
    <property type="project" value="InterPro"/>
</dbReference>
<dbReference type="SUPFAM" id="SSF53098">
    <property type="entry name" value="Ribonuclease H-like"/>
    <property type="match status" value="1"/>
</dbReference>
<organism evidence="2 3">
    <name type="scientific">Fibrella rubiginis</name>
    <dbReference type="NCBI Taxonomy" id="2817060"/>
    <lineage>
        <taxon>Bacteria</taxon>
        <taxon>Pseudomonadati</taxon>
        <taxon>Bacteroidota</taxon>
        <taxon>Cytophagia</taxon>
        <taxon>Cytophagales</taxon>
        <taxon>Spirosomataceae</taxon>
        <taxon>Fibrella</taxon>
    </lineage>
</organism>
<dbReference type="GO" id="GO:0006313">
    <property type="term" value="P:DNA transposition"/>
    <property type="evidence" value="ECO:0007669"/>
    <property type="project" value="InterPro"/>
</dbReference>
<protein>
    <submittedName>
        <fullName evidence="2">Transposase</fullName>
    </submittedName>
</protein>
<dbReference type="RefSeq" id="WP_207364032.1">
    <property type="nucleotide sequence ID" value="NZ_JAFMYV010000003.1"/>
</dbReference>
<evidence type="ECO:0000259" key="1">
    <source>
        <dbReference type="Pfam" id="PF01609"/>
    </source>
</evidence>
<keyword evidence="3" id="KW-1185">Reference proteome</keyword>
<dbReference type="Pfam" id="PF01609">
    <property type="entry name" value="DDE_Tnp_1"/>
    <property type="match status" value="1"/>
</dbReference>
<dbReference type="PANTHER" id="PTHR33258">
    <property type="entry name" value="TRANSPOSASE INSL FOR INSERTION SEQUENCE ELEMENT IS186A-RELATED"/>
    <property type="match status" value="1"/>
</dbReference>
<proteinExistence type="predicted"/>
<gene>
    <name evidence="2" type="ORF">J2I47_07945</name>
</gene>